<dbReference type="Proteomes" id="UP001341840">
    <property type="component" value="Unassembled WGS sequence"/>
</dbReference>
<sequence length="139" mass="16490">MTICNKKRVNVRKNPTELRKNHLEEQAHGTTGTENTRSQGHKKQKTLQQKCYYKYNKVSGHDTKDCKDFLEARETNHEIKKSMNMWTCKSKEMKNIRLRLRQRIDRPEKDDPKRHRVHREIAIVTGGIPEEGNLHLKSE</sequence>
<accession>A0ABU6WBB3</accession>
<reference evidence="2 3" key="1">
    <citation type="journal article" date="2023" name="Plants (Basel)">
        <title>Bridging the Gap: Combining Genomics and Transcriptomics Approaches to Understand Stylosanthes scabra, an Orphan Legume from the Brazilian Caatinga.</title>
        <authorList>
            <person name="Ferreira-Neto J.R.C."/>
            <person name="da Silva M.D."/>
            <person name="Binneck E."/>
            <person name="de Melo N.F."/>
            <person name="da Silva R.H."/>
            <person name="de Melo A.L.T.M."/>
            <person name="Pandolfi V."/>
            <person name="Bustamante F.O."/>
            <person name="Brasileiro-Vidal A.C."/>
            <person name="Benko-Iseppon A.M."/>
        </authorList>
    </citation>
    <scope>NUCLEOTIDE SEQUENCE [LARGE SCALE GENOMIC DNA]</scope>
    <source>
        <tissue evidence="2">Leaves</tissue>
    </source>
</reference>
<name>A0ABU6WBB3_9FABA</name>
<dbReference type="EMBL" id="JASCZI010181416">
    <property type="protein sequence ID" value="MED6183211.1"/>
    <property type="molecule type" value="Genomic_DNA"/>
</dbReference>
<evidence type="ECO:0000313" key="2">
    <source>
        <dbReference type="EMBL" id="MED6183211.1"/>
    </source>
</evidence>
<feature type="compositionally biased region" description="Basic and acidic residues" evidence="1">
    <location>
        <begin position="14"/>
        <end position="27"/>
    </location>
</feature>
<feature type="compositionally biased region" description="Basic residues" evidence="1">
    <location>
        <begin position="1"/>
        <end position="11"/>
    </location>
</feature>
<organism evidence="2 3">
    <name type="scientific">Stylosanthes scabra</name>
    <dbReference type="NCBI Taxonomy" id="79078"/>
    <lineage>
        <taxon>Eukaryota</taxon>
        <taxon>Viridiplantae</taxon>
        <taxon>Streptophyta</taxon>
        <taxon>Embryophyta</taxon>
        <taxon>Tracheophyta</taxon>
        <taxon>Spermatophyta</taxon>
        <taxon>Magnoliopsida</taxon>
        <taxon>eudicotyledons</taxon>
        <taxon>Gunneridae</taxon>
        <taxon>Pentapetalae</taxon>
        <taxon>rosids</taxon>
        <taxon>fabids</taxon>
        <taxon>Fabales</taxon>
        <taxon>Fabaceae</taxon>
        <taxon>Papilionoideae</taxon>
        <taxon>50 kb inversion clade</taxon>
        <taxon>dalbergioids sensu lato</taxon>
        <taxon>Dalbergieae</taxon>
        <taxon>Pterocarpus clade</taxon>
        <taxon>Stylosanthes</taxon>
    </lineage>
</organism>
<proteinExistence type="predicted"/>
<comment type="caution">
    <text evidence="2">The sequence shown here is derived from an EMBL/GenBank/DDBJ whole genome shotgun (WGS) entry which is preliminary data.</text>
</comment>
<feature type="compositionally biased region" description="Polar residues" evidence="1">
    <location>
        <begin position="28"/>
        <end position="38"/>
    </location>
</feature>
<feature type="region of interest" description="Disordered" evidence="1">
    <location>
        <begin position="1"/>
        <end position="47"/>
    </location>
</feature>
<protein>
    <submittedName>
        <fullName evidence="2">Uncharacterized protein</fullName>
    </submittedName>
</protein>
<gene>
    <name evidence="2" type="ORF">PIB30_035905</name>
</gene>
<evidence type="ECO:0000256" key="1">
    <source>
        <dbReference type="SAM" id="MobiDB-lite"/>
    </source>
</evidence>
<keyword evidence="3" id="KW-1185">Reference proteome</keyword>
<evidence type="ECO:0000313" key="3">
    <source>
        <dbReference type="Proteomes" id="UP001341840"/>
    </source>
</evidence>